<feature type="domain" description="Peptidoglycan binding-like" evidence="2">
    <location>
        <begin position="121"/>
        <end position="176"/>
    </location>
</feature>
<dbReference type="PANTHER" id="PTHR41533:SF1">
    <property type="entry name" value="L,D-TRANSPEPTIDASE YCBB-RELATED"/>
    <property type="match status" value="1"/>
</dbReference>
<feature type="compositionally biased region" description="Low complexity" evidence="1">
    <location>
        <begin position="95"/>
        <end position="105"/>
    </location>
</feature>
<dbReference type="InterPro" id="IPR002477">
    <property type="entry name" value="Peptidoglycan-bd-like"/>
</dbReference>
<proteinExistence type="predicted"/>
<feature type="compositionally biased region" description="Polar residues" evidence="1">
    <location>
        <begin position="106"/>
        <end position="118"/>
    </location>
</feature>
<evidence type="ECO:0000256" key="1">
    <source>
        <dbReference type="SAM" id="MobiDB-lite"/>
    </source>
</evidence>
<dbReference type="Proteomes" id="UP000248555">
    <property type="component" value="Unassembled WGS sequence"/>
</dbReference>
<dbReference type="GO" id="GO:0016787">
    <property type="term" value="F:hydrolase activity"/>
    <property type="evidence" value="ECO:0007669"/>
    <property type="project" value="UniProtKB-KW"/>
</dbReference>
<dbReference type="OrthoDB" id="9794294at2"/>
<dbReference type="Gene3D" id="1.10.101.10">
    <property type="entry name" value="PGBD-like superfamily/PGBD"/>
    <property type="match status" value="2"/>
</dbReference>
<dbReference type="Pfam" id="PF01471">
    <property type="entry name" value="PG_binding_1"/>
    <property type="match status" value="2"/>
</dbReference>
<gene>
    <name evidence="3" type="ORF">B0I26_12132</name>
</gene>
<dbReference type="SUPFAM" id="SSF47090">
    <property type="entry name" value="PGBD-like"/>
    <property type="match status" value="2"/>
</dbReference>
<dbReference type="RefSeq" id="WP_111646377.1">
    <property type="nucleotide sequence ID" value="NZ_QLMH01000021.1"/>
</dbReference>
<dbReference type="InterPro" id="IPR036365">
    <property type="entry name" value="PGBD-like_sf"/>
</dbReference>
<dbReference type="InterPro" id="IPR052905">
    <property type="entry name" value="LD-transpeptidase_YkuD-like"/>
</dbReference>
<evidence type="ECO:0000313" key="4">
    <source>
        <dbReference type="Proteomes" id="UP000248555"/>
    </source>
</evidence>
<dbReference type="AlphaFoldDB" id="A0A327Y594"/>
<dbReference type="EMBL" id="QLMH01000021">
    <property type="protein sequence ID" value="RAK15462.1"/>
    <property type="molecule type" value="Genomic_DNA"/>
</dbReference>
<dbReference type="PANTHER" id="PTHR41533">
    <property type="entry name" value="L,D-TRANSPEPTIDASE HI_1667-RELATED"/>
    <property type="match status" value="1"/>
</dbReference>
<evidence type="ECO:0000259" key="2">
    <source>
        <dbReference type="Pfam" id="PF01471"/>
    </source>
</evidence>
<feature type="region of interest" description="Disordered" evidence="1">
    <location>
        <begin position="95"/>
        <end position="119"/>
    </location>
</feature>
<protein>
    <submittedName>
        <fullName evidence="3">Peptidoglycan hydrolase-like protein with peptidoglycan-binding domain</fullName>
    </submittedName>
</protein>
<organism evidence="3 4">
    <name type="scientific">Paranoxybacillus vitaminiphilus</name>
    <dbReference type="NCBI Taxonomy" id="581036"/>
    <lineage>
        <taxon>Bacteria</taxon>
        <taxon>Bacillati</taxon>
        <taxon>Bacillota</taxon>
        <taxon>Bacilli</taxon>
        <taxon>Bacillales</taxon>
        <taxon>Anoxybacillaceae</taxon>
        <taxon>Paranoxybacillus</taxon>
    </lineage>
</organism>
<feature type="domain" description="Peptidoglycan binding-like" evidence="2">
    <location>
        <begin position="31"/>
        <end position="87"/>
    </location>
</feature>
<evidence type="ECO:0000313" key="3">
    <source>
        <dbReference type="EMBL" id="RAK15462.1"/>
    </source>
</evidence>
<reference evidence="3 4" key="1">
    <citation type="submission" date="2018-06" db="EMBL/GenBank/DDBJ databases">
        <title>Genomic Encyclopedia of Type Strains, Phase III (KMG-III): the genomes of soil and plant-associated and newly described type strains.</title>
        <authorList>
            <person name="Whitman W."/>
        </authorList>
    </citation>
    <scope>NUCLEOTIDE SEQUENCE [LARGE SCALE GENOMIC DNA]</scope>
    <source>
        <strain evidence="3 4">CGMCC 1.8979</strain>
    </source>
</reference>
<name>A0A327Y594_9BACL</name>
<keyword evidence="4" id="KW-1185">Reference proteome</keyword>
<comment type="caution">
    <text evidence="3">The sequence shown here is derived from an EMBL/GenBank/DDBJ whole genome shotgun (WGS) entry which is preliminary data.</text>
</comment>
<sequence length="401" mass="45084">MYVVDASGRYYYPSNYTNYLWSGQTLRKGDRGEYVKTLQSWLHKAGFNPGAIDGIYGTNTEKAVKEFQRRVGITADGIAGKQTYNALQSYLRTQTSTSKSTSSTSNNRNDWTGQTLRKGSQGEAVKDLQRMLNSVGYNVKVDGIYGSETEGAVKNFQKSVGLQVDGIAGKNTYNALDKKIELIKTQKNTYQNPRPQIINKEIDIKRVADAVHYINSGPLKAKLEQFLDLKLEISFDQSMRVTQNGKTIKFTTPTGDTLQLDTSNLLKAKLNNTVLYERNYTETVEYGNTKFESKYFTLLDALKPDALQPDGYYLMASSTHSLIQDIDFSNFLGLKTKKGFENLKITLKMELTQNYKVKKEYYDSMSAIFAAAASTGKIAEKGVEKFVDFITKNIKNPKAVF</sequence>
<dbReference type="InterPro" id="IPR036366">
    <property type="entry name" value="PGBDSf"/>
</dbReference>
<accession>A0A327Y594</accession>
<keyword evidence="3" id="KW-0378">Hydrolase</keyword>